<name>A0ABY8VC00_9CORY</name>
<dbReference type="HAMAP" id="MF_00161">
    <property type="entry name" value="LspA"/>
    <property type="match status" value="1"/>
</dbReference>
<evidence type="ECO:0000256" key="10">
    <source>
        <dbReference type="RuleBase" id="RU004181"/>
    </source>
</evidence>
<keyword evidence="2 9" id="KW-1003">Cell membrane</keyword>
<accession>A0ABY8VC00</accession>
<comment type="catalytic activity">
    <reaction evidence="9">
        <text>Release of signal peptides from bacterial membrane prolipoproteins. Hydrolyzes -Xaa-Yaa-Zaa-|-(S,diacylglyceryl)Cys-, in which Xaa is hydrophobic (preferably Leu), and Yaa (Ala or Ser) and Zaa (Gly or Ala) have small, neutral side chains.</text>
        <dbReference type="EC" id="3.4.23.36"/>
    </reaction>
</comment>
<dbReference type="InterPro" id="IPR001872">
    <property type="entry name" value="Peptidase_A8"/>
</dbReference>
<keyword evidence="8 9" id="KW-0472">Membrane</keyword>
<evidence type="ECO:0000256" key="5">
    <source>
        <dbReference type="ARBA" id="ARBA00022750"/>
    </source>
</evidence>
<keyword evidence="12" id="KW-1185">Reference proteome</keyword>
<evidence type="ECO:0000313" key="11">
    <source>
        <dbReference type="EMBL" id="WIM66959.1"/>
    </source>
</evidence>
<keyword evidence="7 9" id="KW-1133">Transmembrane helix</keyword>
<keyword evidence="5 9" id="KW-0064">Aspartyl protease</keyword>
<dbReference type="NCBIfam" id="TIGR00077">
    <property type="entry name" value="lspA"/>
    <property type="match status" value="1"/>
</dbReference>
<gene>
    <name evidence="9 11" type="primary">lspA</name>
    <name evidence="11" type="ORF">QP027_07400</name>
</gene>
<dbReference type="Pfam" id="PF01252">
    <property type="entry name" value="Peptidase_A8"/>
    <property type="match status" value="1"/>
</dbReference>
<evidence type="ECO:0000313" key="12">
    <source>
        <dbReference type="Proteomes" id="UP001225598"/>
    </source>
</evidence>
<dbReference type="GO" id="GO:0004190">
    <property type="term" value="F:aspartic-type endopeptidase activity"/>
    <property type="evidence" value="ECO:0007669"/>
    <property type="project" value="UniProtKB-EC"/>
</dbReference>
<dbReference type="RefSeq" id="WP_284823711.1">
    <property type="nucleotide sequence ID" value="NZ_CP126969.1"/>
</dbReference>
<feature type="active site" evidence="9">
    <location>
        <position position="154"/>
    </location>
</feature>
<feature type="transmembrane region" description="Helical" evidence="9">
    <location>
        <begin position="24"/>
        <end position="42"/>
    </location>
</feature>
<evidence type="ECO:0000256" key="8">
    <source>
        <dbReference type="ARBA" id="ARBA00023136"/>
    </source>
</evidence>
<evidence type="ECO:0000256" key="6">
    <source>
        <dbReference type="ARBA" id="ARBA00022801"/>
    </source>
</evidence>
<evidence type="ECO:0000256" key="2">
    <source>
        <dbReference type="ARBA" id="ARBA00022475"/>
    </source>
</evidence>
<protein>
    <recommendedName>
        <fullName evidence="9">Lipoprotein signal peptidase</fullName>
        <ecNumber evidence="9">3.4.23.36</ecNumber>
    </recommendedName>
    <alternativeName>
        <fullName evidence="9">Prolipoprotein signal peptidase</fullName>
    </alternativeName>
    <alternativeName>
        <fullName evidence="9">Signal peptidase II</fullName>
        <shortName evidence="9">SPase II</shortName>
    </alternativeName>
</protein>
<keyword evidence="3 9" id="KW-0645">Protease</keyword>
<evidence type="ECO:0000256" key="9">
    <source>
        <dbReference type="HAMAP-Rule" id="MF_00161"/>
    </source>
</evidence>
<dbReference type="Proteomes" id="UP001225598">
    <property type="component" value="Chromosome"/>
</dbReference>
<keyword evidence="6 9" id="KW-0378">Hydrolase</keyword>
<keyword evidence="4 9" id="KW-0812">Transmembrane</keyword>
<comment type="pathway">
    <text evidence="9">Protein modification; lipoprotein biosynthesis (signal peptide cleavage).</text>
</comment>
<comment type="function">
    <text evidence="9">This protein specifically catalyzes the removal of signal peptides from prolipoproteins.</text>
</comment>
<evidence type="ECO:0000256" key="1">
    <source>
        <dbReference type="ARBA" id="ARBA00006139"/>
    </source>
</evidence>
<evidence type="ECO:0000256" key="3">
    <source>
        <dbReference type="ARBA" id="ARBA00022670"/>
    </source>
</evidence>
<comment type="subcellular location">
    <subcellularLocation>
        <location evidence="9">Cell membrane</location>
        <topology evidence="9">Multi-pass membrane protein</topology>
    </subcellularLocation>
</comment>
<evidence type="ECO:0000256" key="4">
    <source>
        <dbReference type="ARBA" id="ARBA00022692"/>
    </source>
</evidence>
<dbReference type="PANTHER" id="PTHR33695">
    <property type="entry name" value="LIPOPROTEIN SIGNAL PEPTIDASE"/>
    <property type="match status" value="1"/>
</dbReference>
<sequence length="187" mass="20293">MVEESRTPDINSDSQTRAQKRRRFVGLMVAVIIVVAALDQLVKQIMLGWLEPGVPVPVIGDWFRFFLLFNPGAAFSMGQDSTWLITTIQLVFVVGVLIAAPKVRYLGQAVGLALLAGGALGNLCDRLFREPGFWFGHVVDYISVGSFAVFNLADAAITVGVIIFVASVMIEEPRAEKRAQAAGEAAR</sequence>
<dbReference type="EMBL" id="CP126969">
    <property type="protein sequence ID" value="WIM66959.1"/>
    <property type="molecule type" value="Genomic_DNA"/>
</dbReference>
<feature type="active site" evidence="9">
    <location>
        <position position="140"/>
    </location>
</feature>
<feature type="transmembrane region" description="Helical" evidence="9">
    <location>
        <begin position="109"/>
        <end position="128"/>
    </location>
</feature>
<dbReference type="PRINTS" id="PR00781">
    <property type="entry name" value="LIPOSIGPTASE"/>
</dbReference>
<dbReference type="EC" id="3.4.23.36" evidence="9"/>
<comment type="similarity">
    <text evidence="1 9 10">Belongs to the peptidase A8 family.</text>
</comment>
<proteinExistence type="inferred from homology"/>
<feature type="transmembrane region" description="Helical" evidence="9">
    <location>
        <begin position="148"/>
        <end position="170"/>
    </location>
</feature>
<evidence type="ECO:0000256" key="7">
    <source>
        <dbReference type="ARBA" id="ARBA00022989"/>
    </source>
</evidence>
<dbReference type="PANTHER" id="PTHR33695:SF1">
    <property type="entry name" value="LIPOPROTEIN SIGNAL PEPTIDASE"/>
    <property type="match status" value="1"/>
</dbReference>
<reference evidence="11 12" key="1">
    <citation type="submission" date="2023-05" db="EMBL/GenBank/DDBJ databases">
        <title>Corynebacterium suedekumii sp. nov. and Corynebacterium breve sp. nov. isolated from raw cow's milk.</title>
        <authorList>
            <person name="Baer M.K."/>
            <person name="Mehl L."/>
            <person name="Hellmuth R."/>
            <person name="Marke G."/>
            <person name="Lipski A."/>
        </authorList>
    </citation>
    <scope>NUCLEOTIDE SEQUENCE [LARGE SCALE GENOMIC DNA]</scope>
    <source>
        <strain evidence="11 12">R4</strain>
    </source>
</reference>
<organism evidence="11 12">
    <name type="scientific">Corynebacterium breve</name>
    <dbReference type="NCBI Taxonomy" id="3049799"/>
    <lineage>
        <taxon>Bacteria</taxon>
        <taxon>Bacillati</taxon>
        <taxon>Actinomycetota</taxon>
        <taxon>Actinomycetes</taxon>
        <taxon>Mycobacteriales</taxon>
        <taxon>Corynebacteriaceae</taxon>
        <taxon>Corynebacterium</taxon>
    </lineage>
</organism>
<feature type="transmembrane region" description="Helical" evidence="9">
    <location>
        <begin position="81"/>
        <end position="100"/>
    </location>
</feature>